<dbReference type="EMBL" id="JADKPN010000013">
    <property type="protein sequence ID" value="MBF4765176.1"/>
    <property type="molecule type" value="Genomic_DNA"/>
</dbReference>
<feature type="domain" description="CN hydrolase" evidence="10">
    <location>
        <begin position="192"/>
        <end position="445"/>
    </location>
</feature>
<feature type="transmembrane region" description="Helical" evidence="8">
    <location>
        <begin position="132"/>
        <end position="156"/>
    </location>
</feature>
<evidence type="ECO:0000256" key="6">
    <source>
        <dbReference type="ARBA" id="ARBA00023136"/>
    </source>
</evidence>
<dbReference type="NCBIfam" id="TIGR00546">
    <property type="entry name" value="lnt"/>
    <property type="match status" value="1"/>
</dbReference>
<evidence type="ECO:0000256" key="1">
    <source>
        <dbReference type="ARBA" id="ARBA00004651"/>
    </source>
</evidence>
<accession>A0A930YEA8</accession>
<keyword evidence="12" id="KW-1185">Reference proteome</keyword>
<feature type="transmembrane region" description="Helical" evidence="8">
    <location>
        <begin position="12"/>
        <end position="31"/>
    </location>
</feature>
<keyword evidence="3 8" id="KW-0808">Transferase</keyword>
<comment type="pathway">
    <text evidence="8">Protein modification; lipoprotein biosynthesis (N-acyl transfer).</text>
</comment>
<feature type="transmembrane region" description="Helical" evidence="8">
    <location>
        <begin position="38"/>
        <end position="57"/>
    </location>
</feature>
<comment type="similarity">
    <text evidence="8">Belongs to the CN hydrolase family. Apolipoprotein N-acyltransferase subfamily.</text>
</comment>
<reference evidence="11" key="1">
    <citation type="submission" date="2020-11" db="EMBL/GenBank/DDBJ databases">
        <title>Nocardioides sp. nov., isolated from Soil of Cynanchum wilfordii Hemsley rhizosphere.</title>
        <authorList>
            <person name="Lee J.-S."/>
            <person name="Suh M.K."/>
            <person name="Kim J.-S."/>
        </authorList>
    </citation>
    <scope>NUCLEOTIDE SEQUENCE</scope>
    <source>
        <strain evidence="11">KCTC 19275</strain>
    </source>
</reference>
<comment type="caution">
    <text evidence="11">The sequence shown here is derived from an EMBL/GenBank/DDBJ whole genome shotgun (WGS) entry which is preliminary data.</text>
</comment>
<sequence length="505" mass="53718">MAGAVLSLAYPPVGFFWVLPLAVAAYVALVVDIRPRQALLPGLAFGVAYCYTLMWWMRAVDVYAWLALSGLEAGFYGLLAVAVPYLRRLPAWPVWVAVAWSAMEVLRSTWPFSGMPWGRLAFAVVDTPVAPALAYVGATGVSLLLALVGALVAAYLPRDGRRAATLAGLAAVAAALLLPALRPWQSGSDGTLRVAAVQGDVPGDGTDVLAVFRQVTDNQVQATIGLAHDVEDGTRPRPDFVLWPENSTAVDPFADAQTHSGIEAALHAIGVPILVGAMVDAGSEHVMNQGIVWDPALGAGDRYTKRHPVPFGEYIPWRNVFGDSFGKLDMIPRDMLSGTRKDPLLVNGVPVADAICFDIAYDDGLYDQVTHGAQMAVVQTSNAMFIHTSQIEQQFEISRARAIEYGRPLAIASVNGQSGIIAADGSVVASAAPRTTAVIEADVDLDASITPGTYVGHWVARSTGLVTVLALAVAALGYRRRGIRRPPPVVEDDREPEPVTTRSPA</sequence>
<evidence type="ECO:0000259" key="10">
    <source>
        <dbReference type="PROSITE" id="PS50263"/>
    </source>
</evidence>
<dbReference type="InterPro" id="IPR004563">
    <property type="entry name" value="Apolipo_AcylTrfase"/>
</dbReference>
<dbReference type="PROSITE" id="PS50263">
    <property type="entry name" value="CN_HYDROLASE"/>
    <property type="match status" value="1"/>
</dbReference>
<dbReference type="GO" id="GO:0005886">
    <property type="term" value="C:plasma membrane"/>
    <property type="evidence" value="ECO:0007669"/>
    <property type="project" value="UniProtKB-SubCell"/>
</dbReference>
<dbReference type="InterPro" id="IPR045378">
    <property type="entry name" value="LNT_N"/>
</dbReference>
<evidence type="ECO:0000313" key="11">
    <source>
        <dbReference type="EMBL" id="MBF4765176.1"/>
    </source>
</evidence>
<dbReference type="Gene3D" id="3.60.110.10">
    <property type="entry name" value="Carbon-nitrogen hydrolase"/>
    <property type="match status" value="1"/>
</dbReference>
<dbReference type="Pfam" id="PF20154">
    <property type="entry name" value="LNT_N"/>
    <property type="match status" value="1"/>
</dbReference>
<dbReference type="HAMAP" id="MF_01148">
    <property type="entry name" value="Lnt"/>
    <property type="match status" value="1"/>
</dbReference>
<dbReference type="Pfam" id="PF00795">
    <property type="entry name" value="CN_hydrolase"/>
    <property type="match status" value="1"/>
</dbReference>
<dbReference type="PANTHER" id="PTHR38686:SF1">
    <property type="entry name" value="APOLIPOPROTEIN N-ACYLTRANSFERASE"/>
    <property type="match status" value="1"/>
</dbReference>
<feature type="transmembrane region" description="Helical" evidence="8">
    <location>
        <begin position="63"/>
        <end position="85"/>
    </location>
</feature>
<organism evidence="11 12">
    <name type="scientific">Nocardioides islandensis</name>
    <dbReference type="NCBI Taxonomy" id="433663"/>
    <lineage>
        <taxon>Bacteria</taxon>
        <taxon>Bacillati</taxon>
        <taxon>Actinomycetota</taxon>
        <taxon>Actinomycetes</taxon>
        <taxon>Propionibacteriales</taxon>
        <taxon>Nocardioidaceae</taxon>
        <taxon>Nocardioides</taxon>
    </lineage>
</organism>
<evidence type="ECO:0000256" key="4">
    <source>
        <dbReference type="ARBA" id="ARBA00022692"/>
    </source>
</evidence>
<keyword evidence="7 8" id="KW-0012">Acyltransferase</keyword>
<comment type="subcellular location">
    <subcellularLocation>
        <location evidence="1 8">Cell membrane</location>
        <topology evidence="1 8">Multi-pass membrane protein</topology>
    </subcellularLocation>
</comment>
<comment type="function">
    <text evidence="8">Catalyzes the phospholipid dependent N-acylation of the N-terminal cysteine of apolipoprotein, the last step in lipoprotein maturation.</text>
</comment>
<evidence type="ECO:0000256" key="5">
    <source>
        <dbReference type="ARBA" id="ARBA00022989"/>
    </source>
</evidence>
<dbReference type="SUPFAM" id="SSF56317">
    <property type="entry name" value="Carbon-nitrogen hydrolase"/>
    <property type="match status" value="1"/>
</dbReference>
<dbReference type="PANTHER" id="PTHR38686">
    <property type="entry name" value="APOLIPOPROTEIN N-ACYLTRANSFERASE"/>
    <property type="match status" value="1"/>
</dbReference>
<evidence type="ECO:0000256" key="3">
    <source>
        <dbReference type="ARBA" id="ARBA00022679"/>
    </source>
</evidence>
<feature type="transmembrane region" description="Helical" evidence="8">
    <location>
        <begin position="163"/>
        <end position="181"/>
    </location>
</feature>
<dbReference type="InterPro" id="IPR003010">
    <property type="entry name" value="C-N_Hydrolase"/>
</dbReference>
<dbReference type="GO" id="GO:0042158">
    <property type="term" value="P:lipoprotein biosynthetic process"/>
    <property type="evidence" value="ECO:0007669"/>
    <property type="project" value="UniProtKB-UniRule"/>
</dbReference>
<evidence type="ECO:0000256" key="2">
    <source>
        <dbReference type="ARBA" id="ARBA00022475"/>
    </source>
</evidence>
<evidence type="ECO:0000256" key="9">
    <source>
        <dbReference type="SAM" id="MobiDB-lite"/>
    </source>
</evidence>
<name>A0A930YEA8_9ACTN</name>
<evidence type="ECO:0000256" key="7">
    <source>
        <dbReference type="ARBA" id="ARBA00023315"/>
    </source>
</evidence>
<keyword evidence="2 8" id="KW-1003">Cell membrane</keyword>
<dbReference type="GO" id="GO:0016410">
    <property type="term" value="F:N-acyltransferase activity"/>
    <property type="evidence" value="ECO:0007669"/>
    <property type="project" value="UniProtKB-UniRule"/>
</dbReference>
<feature type="region of interest" description="Disordered" evidence="9">
    <location>
        <begin position="484"/>
        <end position="505"/>
    </location>
</feature>
<feature type="transmembrane region" description="Helical" evidence="8">
    <location>
        <begin position="92"/>
        <end position="112"/>
    </location>
</feature>
<proteinExistence type="inferred from homology"/>
<keyword evidence="5 8" id="KW-1133">Transmembrane helix</keyword>
<evidence type="ECO:0000313" key="12">
    <source>
        <dbReference type="Proteomes" id="UP000640489"/>
    </source>
</evidence>
<keyword evidence="4 8" id="KW-0812">Transmembrane</keyword>
<comment type="catalytic activity">
    <reaction evidence="8">
        <text>N-terminal S-1,2-diacyl-sn-glyceryl-L-cysteinyl-[lipoprotein] + a glycerophospholipid = N-acyl-S-1,2-diacyl-sn-glyceryl-L-cysteinyl-[lipoprotein] + a 2-acyl-sn-glycero-3-phospholipid + H(+)</text>
        <dbReference type="Rhea" id="RHEA:48228"/>
        <dbReference type="Rhea" id="RHEA-COMP:14681"/>
        <dbReference type="Rhea" id="RHEA-COMP:14684"/>
        <dbReference type="ChEBI" id="CHEBI:15378"/>
        <dbReference type="ChEBI" id="CHEBI:136912"/>
        <dbReference type="ChEBI" id="CHEBI:140656"/>
        <dbReference type="ChEBI" id="CHEBI:140657"/>
        <dbReference type="ChEBI" id="CHEBI:140660"/>
        <dbReference type="EC" id="2.3.1.269"/>
    </reaction>
</comment>
<dbReference type="CDD" id="cd07571">
    <property type="entry name" value="ALP_N-acyl_transferase"/>
    <property type="match status" value="1"/>
</dbReference>
<dbReference type="Proteomes" id="UP000640489">
    <property type="component" value="Unassembled WGS sequence"/>
</dbReference>
<gene>
    <name evidence="8 11" type="primary">lnt</name>
    <name evidence="11" type="ORF">ISU07_18755</name>
</gene>
<dbReference type="EC" id="2.3.1.269" evidence="8"/>
<dbReference type="AlphaFoldDB" id="A0A930YEA8"/>
<keyword evidence="6 8" id="KW-0472">Membrane</keyword>
<protein>
    <recommendedName>
        <fullName evidence="8">Apolipoprotein N-acyltransferase</fullName>
        <shortName evidence="8">ALP N-acyltransferase</shortName>
        <ecNumber evidence="8">2.3.1.269</ecNumber>
    </recommendedName>
</protein>
<evidence type="ECO:0000256" key="8">
    <source>
        <dbReference type="HAMAP-Rule" id="MF_01148"/>
    </source>
</evidence>
<dbReference type="InterPro" id="IPR036526">
    <property type="entry name" value="C-N_Hydrolase_sf"/>
</dbReference>